<sequence length="658" mass="74248">MASEYNYDEGANTWPYFVLALLVFVLLPLTIKWLLEVISIRESPKKTKGEIEQNHKSLGLPHSEELGKFSSRRRTDRFMNKTLLLIVVGWALVAYIWKTYAKEVSLQGLFDPHTILDLPYTATDREIKSRYRKLSLTYHPDKIARDLSDEAKQEMEAAFIKINLAYKALTDEVTKNNLKLYGHPDGKQDITHGIAIPKFLVEGKYSPFMIVIYFLLIGVLLPALVGSWWNNVKSYTRKGLHIETATLFVRKLTDKNPGKVITPYDILDWILLSYEITNKYSHLSQEQAKALVMDHIDRKYPGKNTPDMLSIIAELPDLIKGFIDIASVFRVPDVIISAYELQKALVQASSPVGKHKELLQLPFVDKETVEAQEVKKLGKLLTLSKEEAAKTLGIKDDTKLEIALSVAKRIPFIRVLDASFRVPGEDIVPPNSSCHLVIKFLIRSPQLKSCPEIEDSRLVEEETIEDLKNPLRSNDDGPDLPAAYAPYFPSKFRNSWEGFIINQRDNKLVEGSEPAVMSKVDLSNLELSQKEWIEAADDKLIISTFKIKLNVPTPPSIGKYHFRLLLKNNAYFGSDVDIPLEMNVTNPPVDIEAVKKASAQEDDDSDSDISDPEEDSLAGALAALRGENVKKSSEDVEESDVESVFTDINTDTEDEAEK</sequence>
<evidence type="ECO:0000313" key="2">
    <source>
        <dbReference type="Proteomes" id="UP000326582"/>
    </source>
</evidence>
<proteinExistence type="predicted"/>
<reference evidence="2" key="1">
    <citation type="journal article" date="2019" name="MBio">
        <title>Comparative genomics for the elucidation of multidrug resistance (MDR) in Candida lusitaniae.</title>
        <authorList>
            <person name="Kannan A."/>
            <person name="Asner S.A."/>
            <person name="Trachsel E."/>
            <person name="Kelly S."/>
            <person name="Parker J."/>
            <person name="Sanglard D."/>
        </authorList>
    </citation>
    <scope>NUCLEOTIDE SEQUENCE [LARGE SCALE GENOMIC DNA]</scope>
    <source>
        <strain evidence="2">P1</strain>
    </source>
</reference>
<evidence type="ECO:0000313" key="1">
    <source>
        <dbReference type="EMBL" id="QFZ28465.1"/>
    </source>
</evidence>
<gene>
    <name evidence="1" type="ORF">EJF14_40507</name>
</gene>
<accession>A0ACD0WMH4</accession>
<name>A0ACD0WMH4_CLALS</name>
<protein>
    <submittedName>
        <fullName evidence="1">Translocation protein</fullName>
    </submittedName>
</protein>
<organism evidence="1 2">
    <name type="scientific">Clavispora lusitaniae</name>
    <name type="common">Candida lusitaniae</name>
    <dbReference type="NCBI Taxonomy" id="36911"/>
    <lineage>
        <taxon>Eukaryota</taxon>
        <taxon>Fungi</taxon>
        <taxon>Dikarya</taxon>
        <taxon>Ascomycota</taxon>
        <taxon>Saccharomycotina</taxon>
        <taxon>Pichiomycetes</taxon>
        <taxon>Metschnikowiaceae</taxon>
        <taxon>Clavispora</taxon>
    </lineage>
</organism>
<dbReference type="EMBL" id="CP038487">
    <property type="protein sequence ID" value="QFZ28465.1"/>
    <property type="molecule type" value="Genomic_DNA"/>
</dbReference>
<keyword evidence="2" id="KW-1185">Reference proteome</keyword>
<dbReference type="Proteomes" id="UP000326582">
    <property type="component" value="Chromosome 4"/>
</dbReference>